<dbReference type="Gene3D" id="3.40.430.10">
    <property type="entry name" value="Dihydrofolate Reductase, subunit A"/>
    <property type="match status" value="1"/>
</dbReference>
<dbReference type="CDD" id="cd01284">
    <property type="entry name" value="Riboflavin_deaminase-reductase"/>
    <property type="match status" value="1"/>
</dbReference>
<keyword evidence="3" id="KW-0677">Repeat</keyword>
<dbReference type="Gene3D" id="2.40.30.20">
    <property type="match status" value="2"/>
</dbReference>
<dbReference type="SUPFAM" id="SSF53597">
    <property type="entry name" value="Dihydrofolate reductase-like"/>
    <property type="match status" value="1"/>
</dbReference>
<dbReference type="Proteomes" id="UP000236316">
    <property type="component" value="Segment"/>
</dbReference>
<feature type="domain" description="Lumazine-binding" evidence="5">
    <location>
        <begin position="97"/>
        <end position="192"/>
    </location>
</feature>
<dbReference type="Pfam" id="PF00383">
    <property type="entry name" value="dCMP_cyt_deam_1"/>
    <property type="match status" value="1"/>
</dbReference>
<dbReference type="NCBIfam" id="TIGR00187">
    <property type="entry name" value="ribE"/>
    <property type="match status" value="1"/>
</dbReference>
<name>A0A2I2L4R9_9VIRU</name>
<dbReference type="UniPathway" id="UPA00275">
    <property type="reaction ID" value="UER00402"/>
</dbReference>
<dbReference type="InterPro" id="IPR017938">
    <property type="entry name" value="Riboflavin_synthase-like_b-brl"/>
</dbReference>
<evidence type="ECO:0000313" key="8">
    <source>
        <dbReference type="Proteomes" id="UP000236316"/>
    </source>
</evidence>
<dbReference type="InterPro" id="IPR001783">
    <property type="entry name" value="Lumazine-bd"/>
</dbReference>
<dbReference type="SUPFAM" id="SSF53927">
    <property type="entry name" value="Cytidine deaminase-like"/>
    <property type="match status" value="1"/>
</dbReference>
<gene>
    <name evidence="7" type="ORF">ORPV_596</name>
</gene>
<dbReference type="InterPro" id="IPR002734">
    <property type="entry name" value="RibDG_C"/>
</dbReference>
<keyword evidence="8" id="KW-1185">Reference proteome</keyword>
<dbReference type="PROSITE" id="PS51747">
    <property type="entry name" value="CYT_DCMP_DEAMINASES_2"/>
    <property type="match status" value="1"/>
</dbReference>
<dbReference type="Gene3D" id="3.40.140.10">
    <property type="entry name" value="Cytidine Deaminase, domain 2"/>
    <property type="match status" value="1"/>
</dbReference>
<evidence type="ECO:0000256" key="3">
    <source>
        <dbReference type="ARBA" id="ARBA00022737"/>
    </source>
</evidence>
<dbReference type="PROSITE" id="PS51177">
    <property type="entry name" value="LUMAZINE_BIND"/>
    <property type="match status" value="2"/>
</dbReference>
<dbReference type="GO" id="GO:0008835">
    <property type="term" value="F:diaminohydroxyphosphoribosylaminopyrimidine deaminase activity"/>
    <property type="evidence" value="ECO:0007669"/>
    <property type="project" value="InterPro"/>
</dbReference>
<dbReference type="NCBIfam" id="TIGR00326">
    <property type="entry name" value="eubact_ribD"/>
    <property type="match status" value="1"/>
</dbReference>
<accession>A0A2I2L4R9</accession>
<dbReference type="InterPro" id="IPR023366">
    <property type="entry name" value="ATP_synth_asu-like_sf"/>
</dbReference>
<feature type="domain" description="Lumazine-binding" evidence="5">
    <location>
        <begin position="2"/>
        <end position="96"/>
    </location>
</feature>
<dbReference type="Pfam" id="PF00677">
    <property type="entry name" value="Lum_binding"/>
    <property type="match status" value="2"/>
</dbReference>
<sequence>MVFTGLVQETGIAYFQDNTLHVKVNTKYWKDCKVGDSIAINGVCLTLLKSVTDDVATFFVMEETKNKTTFNSKWWEDNIVVNVEKSMKLGDNVGGHIVSGHVHQLSTILDIKENDDGSKCLWIGLEDASLVKYKGSISVDGVSLTVAEVLDTSFRVSLIPHTLSHTNLQYKIVGSKVNLEFDNITKQKTNEENDVKYMKLAVEIGEKGMKTCGPNPWVGCVIVDSYGEVIGTGYHQVCGQSHAEVLSLQEVKDKGLEHKLQGACLYTTLEPCHRYEGKRTGPCDELIVSTGIKRVVIAIVDEDKNVGGNGIKYLRDNGIEVIVGVCQEEARRSLLPYLHHRKTGRPLVVCKVAMSIDGKIGLANGNSQWITNEDCRKDGHRRFRGMLGRSGVVLVGAQTVINDNPKLTVRVGNDVVQPRKVILDGRGRVIDTNLYLLNNQDVVKNRLDDWDILVATTNVAEDETVNVWNNLGMKVWKDNNGDKGKVRLNKLLDELGAMGIMYVLVEGGSNVTSQFLSEGLFDILVVYIGNCLVGLDGMGWGPNRSYDFMDHIKRLKLVGNTTIDSDVCLTYHNMTV</sequence>
<organism evidence="7">
    <name type="scientific">Orpheovirus IHUMI-LCC2</name>
    <dbReference type="NCBI Taxonomy" id="2023057"/>
    <lineage>
        <taxon>Viruses</taxon>
        <taxon>Varidnaviria</taxon>
        <taxon>Bamfordvirae</taxon>
        <taxon>Nucleocytoviricota</taxon>
        <taxon>Megaviricetes</taxon>
        <taxon>Pimascovirales</taxon>
        <taxon>Ocovirineae</taxon>
        <taxon>Orpheoviridae</taxon>
        <taxon>Alphaorpheovirus</taxon>
        <taxon>Alphaorpheovirus massiliense</taxon>
    </lineage>
</organism>
<dbReference type="GO" id="GO:0008703">
    <property type="term" value="F:5-amino-6-(5-phosphoribosylamino)uracil reductase activity"/>
    <property type="evidence" value="ECO:0007669"/>
    <property type="project" value="UniProtKB-EC"/>
</dbReference>
<dbReference type="GO" id="GO:0004746">
    <property type="term" value="F:riboflavin synthase activity"/>
    <property type="evidence" value="ECO:0007669"/>
    <property type="project" value="TreeGrafter"/>
</dbReference>
<dbReference type="GeneID" id="35382401"/>
<dbReference type="InterPro" id="IPR004794">
    <property type="entry name" value="Eubact_RibD"/>
</dbReference>
<reference evidence="7" key="1">
    <citation type="submission" date="2017-08" db="EMBL/GenBank/DDBJ databases">
        <authorList>
            <consortium name="Urmite Genomes"/>
        </authorList>
    </citation>
    <scope>NUCLEOTIDE SEQUENCE [LARGE SCALE GENOMIC DNA]</scope>
    <source>
        <strain evidence="7">IHUMI-LCC2</strain>
    </source>
</reference>
<dbReference type="PANTHER" id="PTHR21098">
    <property type="entry name" value="RIBOFLAVIN SYNTHASE ALPHA CHAIN"/>
    <property type="match status" value="1"/>
</dbReference>
<dbReference type="CDD" id="cd00402">
    <property type="entry name" value="Riboflavin_synthase_like"/>
    <property type="match status" value="1"/>
</dbReference>
<dbReference type="KEGG" id="vg:35382401"/>
<comment type="pathway">
    <text evidence="1">Cofactor biosynthesis; riboflavin biosynthesis; 5-amino-6-(D-ribitylamino)uracil from GTP: step 3/4.</text>
</comment>
<feature type="domain" description="CMP/dCMP-type deaminase" evidence="6">
    <location>
        <begin position="192"/>
        <end position="321"/>
    </location>
</feature>
<evidence type="ECO:0000259" key="6">
    <source>
        <dbReference type="PROSITE" id="PS51747"/>
    </source>
</evidence>
<proteinExistence type="predicted"/>
<keyword evidence="4" id="KW-0511">Multifunctional enzyme</keyword>
<dbReference type="NCBIfam" id="NF006767">
    <property type="entry name" value="PRK09289.1"/>
    <property type="match status" value="1"/>
</dbReference>
<dbReference type="SUPFAM" id="SSF63380">
    <property type="entry name" value="Riboflavin synthase domain-like"/>
    <property type="match status" value="2"/>
</dbReference>
<dbReference type="EMBL" id="LT906555">
    <property type="protein sequence ID" value="SNW62500.1"/>
    <property type="molecule type" value="Genomic_DNA"/>
</dbReference>
<protein>
    <recommendedName>
        <fullName evidence="2">5-amino-6-(5-phosphoribosylamino)uracil reductase</fullName>
        <ecNumber evidence="2">1.1.1.193</ecNumber>
    </recommendedName>
</protein>
<dbReference type="GO" id="GO:0009231">
    <property type="term" value="P:riboflavin biosynthetic process"/>
    <property type="evidence" value="ECO:0007669"/>
    <property type="project" value="UniProtKB-UniPathway"/>
</dbReference>
<evidence type="ECO:0000256" key="4">
    <source>
        <dbReference type="ARBA" id="ARBA00023268"/>
    </source>
</evidence>
<dbReference type="InterPro" id="IPR002125">
    <property type="entry name" value="CMP_dCMP_dom"/>
</dbReference>
<dbReference type="RefSeq" id="YP_009448802.1">
    <property type="nucleotide sequence ID" value="NC_036594.1"/>
</dbReference>
<dbReference type="InterPro" id="IPR016193">
    <property type="entry name" value="Cytidine_deaminase-like"/>
</dbReference>
<dbReference type="InterPro" id="IPR024072">
    <property type="entry name" value="DHFR-like_dom_sf"/>
</dbReference>
<dbReference type="PANTHER" id="PTHR21098:SF0">
    <property type="entry name" value="RIBOFLAVIN SYNTHASE"/>
    <property type="match status" value="1"/>
</dbReference>
<dbReference type="Pfam" id="PF01872">
    <property type="entry name" value="RibD_C"/>
    <property type="match status" value="1"/>
</dbReference>
<evidence type="ECO:0000313" key="7">
    <source>
        <dbReference type="EMBL" id="SNW62500.1"/>
    </source>
</evidence>
<dbReference type="InterPro" id="IPR026017">
    <property type="entry name" value="Lumazine-bd_dom"/>
</dbReference>
<evidence type="ECO:0000256" key="1">
    <source>
        <dbReference type="ARBA" id="ARBA00004910"/>
    </source>
</evidence>
<dbReference type="EC" id="1.1.1.193" evidence="2"/>
<evidence type="ECO:0000256" key="2">
    <source>
        <dbReference type="ARBA" id="ARBA00013173"/>
    </source>
</evidence>
<evidence type="ECO:0000259" key="5">
    <source>
        <dbReference type="PROSITE" id="PS51177"/>
    </source>
</evidence>